<evidence type="ECO:0000256" key="1">
    <source>
        <dbReference type="ARBA" id="ARBA00004496"/>
    </source>
</evidence>
<dbReference type="InterPro" id="IPR036291">
    <property type="entry name" value="NAD(P)-bd_dom_sf"/>
</dbReference>
<evidence type="ECO:0000256" key="2">
    <source>
        <dbReference type="ARBA" id="ARBA00005205"/>
    </source>
</evidence>
<keyword evidence="10 14" id="KW-0560">Oxidoreductase</keyword>
<dbReference type="HAMAP" id="MF_01925">
    <property type="entry name" value="P5C_reductase"/>
    <property type="match status" value="1"/>
</dbReference>
<keyword evidence="8 14" id="KW-0641">Proline biosynthesis</keyword>
<keyword evidence="16" id="KW-1185">Reference proteome</keyword>
<comment type="similarity">
    <text evidence="3 14">Belongs to the pyrroline-5-carboxylate reductase family.</text>
</comment>
<dbReference type="Pfam" id="PF14748">
    <property type="entry name" value="P5CR_dimer"/>
    <property type="match status" value="1"/>
</dbReference>
<dbReference type="InterPro" id="IPR000304">
    <property type="entry name" value="Pyrroline-COOH_reductase"/>
</dbReference>
<dbReference type="Proteomes" id="UP001152795">
    <property type="component" value="Unassembled WGS sequence"/>
</dbReference>
<keyword evidence="7 14" id="KW-0028">Amino-acid biosynthesis</keyword>
<evidence type="ECO:0000256" key="12">
    <source>
        <dbReference type="ARBA" id="ARBA00052690"/>
    </source>
</evidence>
<name>A0A7D9L6S4_PARCT</name>
<dbReference type="OrthoDB" id="10263291at2759"/>
<dbReference type="NCBIfam" id="TIGR00112">
    <property type="entry name" value="proC"/>
    <property type="match status" value="1"/>
</dbReference>
<comment type="pathway">
    <text evidence="2 14">Amino-acid biosynthesis; L-proline biosynthesis; L-proline from L-glutamate 5-semialdehyde: step 1/1.</text>
</comment>
<feature type="binding site" evidence="13">
    <location>
        <position position="64"/>
    </location>
    <ligand>
        <name>NADPH</name>
        <dbReference type="ChEBI" id="CHEBI:57783"/>
    </ligand>
</feature>
<dbReference type="PIRSF" id="PIRSF000193">
    <property type="entry name" value="Pyrrol-5-carb_rd"/>
    <property type="match status" value="1"/>
</dbReference>
<dbReference type="GO" id="GO:0055129">
    <property type="term" value="P:L-proline biosynthetic process"/>
    <property type="evidence" value="ECO:0007669"/>
    <property type="project" value="UniProtKB-UniPathway"/>
</dbReference>
<evidence type="ECO:0000256" key="14">
    <source>
        <dbReference type="RuleBase" id="RU003903"/>
    </source>
</evidence>
<keyword evidence="9 13" id="KW-0521">NADP</keyword>
<evidence type="ECO:0000256" key="10">
    <source>
        <dbReference type="ARBA" id="ARBA00023002"/>
    </source>
</evidence>
<dbReference type="UniPathway" id="UPA00098">
    <property type="reaction ID" value="UER00361"/>
</dbReference>
<comment type="catalytic activity">
    <reaction evidence="12 14">
        <text>L-proline + NADP(+) = (S)-1-pyrroline-5-carboxylate + NADPH + 2 H(+)</text>
        <dbReference type="Rhea" id="RHEA:14109"/>
        <dbReference type="ChEBI" id="CHEBI:15378"/>
        <dbReference type="ChEBI" id="CHEBI:17388"/>
        <dbReference type="ChEBI" id="CHEBI:57783"/>
        <dbReference type="ChEBI" id="CHEBI:58349"/>
        <dbReference type="ChEBI" id="CHEBI:60039"/>
        <dbReference type="EC" id="1.5.1.2"/>
    </reaction>
</comment>
<sequence length="286" mass="30336">MTSTEVTMSVNKIGFVGAGKLARVLTVGFIRAGILSAKDIIASAPTERDVEAFRDIGCPVTTDNKTVLKENPVIILAVKPQTLHSVVREIAPLVTRDHLIISPAAGITLRSIQNELPGRSRVARMMTNLAVEYREGATAFCQGRFMEEEDYETMMYLFSSVGYCFETPEGLMDVMTGLVGGGPAYMYVAIEALADGAVEAGVNRQDAIQLAARAVSGAAKMVLGTKQHPGELKDNVCSAGGSTIAGIFALERAGFRGALMEAVKASSERAKQVGVEAIKKGTYGGK</sequence>
<dbReference type="SUPFAM" id="SSF48179">
    <property type="entry name" value="6-phosphogluconate dehydrogenase C-terminal domain-like"/>
    <property type="match status" value="1"/>
</dbReference>
<comment type="caution">
    <text evidence="15">The sequence shown here is derived from an EMBL/GenBank/DDBJ whole genome shotgun (WGS) entry which is preliminary data.</text>
</comment>
<dbReference type="Gene3D" id="3.40.50.720">
    <property type="entry name" value="NAD(P)-binding Rossmann-like Domain"/>
    <property type="match status" value="1"/>
</dbReference>
<reference evidence="15" key="1">
    <citation type="submission" date="2020-04" db="EMBL/GenBank/DDBJ databases">
        <authorList>
            <person name="Alioto T."/>
            <person name="Alioto T."/>
            <person name="Gomez Garrido J."/>
        </authorList>
    </citation>
    <scope>NUCLEOTIDE SEQUENCE</scope>
    <source>
        <strain evidence="15">A484AB</strain>
    </source>
</reference>
<dbReference type="FunFam" id="1.10.3730.10:FF:000001">
    <property type="entry name" value="Pyrroline-5-carboxylate reductase"/>
    <property type="match status" value="1"/>
</dbReference>
<comment type="subcellular location">
    <subcellularLocation>
        <location evidence="1">Cytoplasm</location>
    </subcellularLocation>
</comment>
<evidence type="ECO:0000256" key="4">
    <source>
        <dbReference type="ARBA" id="ARBA00012855"/>
    </source>
</evidence>
<dbReference type="PANTHER" id="PTHR11645">
    <property type="entry name" value="PYRROLINE-5-CARBOXYLATE REDUCTASE"/>
    <property type="match status" value="1"/>
</dbReference>
<gene>
    <name evidence="15" type="ORF">PACLA_8A024077</name>
</gene>
<dbReference type="EMBL" id="CACRXK020014511">
    <property type="protein sequence ID" value="CAB4026955.1"/>
    <property type="molecule type" value="Genomic_DNA"/>
</dbReference>
<dbReference type="EC" id="1.5.1.2" evidence="4 14"/>
<proteinExistence type="inferred from homology"/>
<evidence type="ECO:0000256" key="9">
    <source>
        <dbReference type="ARBA" id="ARBA00022857"/>
    </source>
</evidence>
<dbReference type="SUPFAM" id="SSF51735">
    <property type="entry name" value="NAD(P)-binding Rossmann-fold domains"/>
    <property type="match status" value="1"/>
</dbReference>
<dbReference type="FunFam" id="3.40.50.720:FF:000190">
    <property type="entry name" value="Pyrroline-5-carboxylate reductase"/>
    <property type="match status" value="1"/>
</dbReference>
<dbReference type="Pfam" id="PF03807">
    <property type="entry name" value="F420_oxidored"/>
    <property type="match status" value="1"/>
</dbReference>
<organism evidence="15 16">
    <name type="scientific">Paramuricea clavata</name>
    <name type="common">Red gorgonian</name>
    <name type="synonym">Violescent sea-whip</name>
    <dbReference type="NCBI Taxonomy" id="317549"/>
    <lineage>
        <taxon>Eukaryota</taxon>
        <taxon>Metazoa</taxon>
        <taxon>Cnidaria</taxon>
        <taxon>Anthozoa</taxon>
        <taxon>Octocorallia</taxon>
        <taxon>Malacalcyonacea</taxon>
        <taxon>Plexauridae</taxon>
        <taxon>Paramuricea</taxon>
    </lineage>
</organism>
<evidence type="ECO:0000256" key="7">
    <source>
        <dbReference type="ARBA" id="ARBA00022605"/>
    </source>
</evidence>
<evidence type="ECO:0000313" key="16">
    <source>
        <dbReference type="Proteomes" id="UP001152795"/>
    </source>
</evidence>
<feature type="binding site" evidence="13">
    <location>
        <begin position="77"/>
        <end position="80"/>
    </location>
    <ligand>
        <name>NADP(+)</name>
        <dbReference type="ChEBI" id="CHEBI:58349"/>
    </ligand>
</feature>
<accession>A0A7D9L6S4</accession>
<dbReference type="AlphaFoldDB" id="A0A7D9L6S4"/>
<dbReference type="Gene3D" id="1.10.3730.10">
    <property type="entry name" value="ProC C-terminal domain-like"/>
    <property type="match status" value="1"/>
</dbReference>
<evidence type="ECO:0000256" key="13">
    <source>
        <dbReference type="PIRSR" id="PIRSR000193-1"/>
    </source>
</evidence>
<dbReference type="PANTHER" id="PTHR11645:SF62">
    <property type="entry name" value="PYRROLINE-5-CARBOXYLATE REDUCTASE"/>
    <property type="match status" value="1"/>
</dbReference>
<keyword evidence="6" id="KW-0963">Cytoplasm</keyword>
<dbReference type="GO" id="GO:0004735">
    <property type="term" value="F:pyrroline-5-carboxylate reductase activity"/>
    <property type="evidence" value="ECO:0007669"/>
    <property type="project" value="UniProtKB-EC"/>
</dbReference>
<dbReference type="GO" id="GO:0005737">
    <property type="term" value="C:cytoplasm"/>
    <property type="evidence" value="ECO:0007669"/>
    <property type="project" value="UniProtKB-SubCell"/>
</dbReference>
<dbReference type="InterPro" id="IPR053790">
    <property type="entry name" value="P5CR-like_CS"/>
</dbReference>
<evidence type="ECO:0000256" key="6">
    <source>
        <dbReference type="ARBA" id="ARBA00022490"/>
    </source>
</evidence>
<dbReference type="InterPro" id="IPR008927">
    <property type="entry name" value="6-PGluconate_DH-like_C_sf"/>
</dbReference>
<protein>
    <recommendedName>
        <fullName evidence="5 14">Pyrroline-5-carboxylate reductase</fullName>
        <ecNumber evidence="4 14">1.5.1.2</ecNumber>
    </recommendedName>
</protein>
<evidence type="ECO:0000256" key="5">
    <source>
        <dbReference type="ARBA" id="ARBA00021413"/>
    </source>
</evidence>
<evidence type="ECO:0000313" key="15">
    <source>
        <dbReference type="EMBL" id="CAB4026955.1"/>
    </source>
</evidence>
<comment type="catalytic activity">
    <reaction evidence="11">
        <text>L-proline + NAD(+) = (S)-1-pyrroline-5-carboxylate + NADH + 2 H(+)</text>
        <dbReference type="Rhea" id="RHEA:14105"/>
        <dbReference type="ChEBI" id="CHEBI:15378"/>
        <dbReference type="ChEBI" id="CHEBI:17388"/>
        <dbReference type="ChEBI" id="CHEBI:57540"/>
        <dbReference type="ChEBI" id="CHEBI:57945"/>
        <dbReference type="ChEBI" id="CHEBI:60039"/>
        <dbReference type="EC" id="1.5.1.2"/>
    </reaction>
</comment>
<dbReference type="InterPro" id="IPR028939">
    <property type="entry name" value="P5C_Rdtase_cat_N"/>
</dbReference>
<dbReference type="PROSITE" id="PS00521">
    <property type="entry name" value="P5CR"/>
    <property type="match status" value="1"/>
</dbReference>
<evidence type="ECO:0000256" key="11">
    <source>
        <dbReference type="ARBA" id="ARBA00050547"/>
    </source>
</evidence>
<evidence type="ECO:0000256" key="8">
    <source>
        <dbReference type="ARBA" id="ARBA00022650"/>
    </source>
</evidence>
<dbReference type="InterPro" id="IPR029036">
    <property type="entry name" value="P5CR_dimer"/>
</dbReference>
<evidence type="ECO:0000256" key="3">
    <source>
        <dbReference type="ARBA" id="ARBA00005525"/>
    </source>
</evidence>